<dbReference type="EMBL" id="CAADRA010006956">
    <property type="protein sequence ID" value="VFT97545.1"/>
    <property type="molecule type" value="Genomic_DNA"/>
</dbReference>
<dbReference type="Proteomes" id="UP000332933">
    <property type="component" value="Unassembled WGS sequence"/>
</dbReference>
<keyword evidence="4" id="KW-1185">Reference proteome</keyword>
<dbReference type="InterPro" id="IPR010721">
    <property type="entry name" value="UstE-like"/>
</dbReference>
<evidence type="ECO:0000256" key="1">
    <source>
        <dbReference type="SAM" id="Phobius"/>
    </source>
</evidence>
<feature type="transmembrane region" description="Helical" evidence="1">
    <location>
        <begin position="63"/>
        <end position="82"/>
    </location>
</feature>
<evidence type="ECO:0000313" key="4">
    <source>
        <dbReference type="Proteomes" id="UP000332933"/>
    </source>
</evidence>
<keyword evidence="1" id="KW-0812">Transmembrane</keyword>
<sequence>MDFGLTSFDVDAITFNVCFQLSWMTIMYGINMARRNGSMVDFGWPSGFTVMAIYYLVYGPGVWIHRAVLSAMYIFCGVRFMFGWVKRGHLTQEDHRWDAWRHHWQANGGFFGSTSIPFNFFCFYHCQSLTNALFMSVPLHVAATNTSPTLSAAELAGVALWVAGFIFENTADFQLRAWKVQHRGVTNAVMRDGLWAYSRHPNYFGEFCLWVAYALMAFPAAAYGQRVLLLCLPVVAYYYLVHFTGAWMAEQVSLKKRGDVYAQYQVETPLLFPWWPRKAKST</sequence>
<dbReference type="PANTHER" id="PTHR32251:SF23">
    <property type="entry name" value="3-OXO-5-ALPHA-STEROID 4-DEHYDROGENASE (DUF1295)"/>
    <property type="match status" value="1"/>
</dbReference>
<feature type="transmembrane region" description="Helical" evidence="1">
    <location>
        <begin position="42"/>
        <end position="57"/>
    </location>
</feature>
<dbReference type="OrthoDB" id="201504at2759"/>
<accession>A0A485LKR7</accession>
<dbReference type="GO" id="GO:0016020">
    <property type="term" value="C:membrane"/>
    <property type="evidence" value="ECO:0007669"/>
    <property type="project" value="TreeGrafter"/>
</dbReference>
<dbReference type="Pfam" id="PF06966">
    <property type="entry name" value="DUF1295"/>
    <property type="match status" value="1"/>
</dbReference>
<feature type="transmembrane region" description="Helical" evidence="1">
    <location>
        <begin position="227"/>
        <end position="249"/>
    </location>
</feature>
<protein>
    <submittedName>
        <fullName evidence="3">Aste57867_20868 protein</fullName>
    </submittedName>
</protein>
<dbReference type="AlphaFoldDB" id="A0A485LKR7"/>
<dbReference type="PANTHER" id="PTHR32251">
    <property type="entry name" value="3-OXO-5-ALPHA-STEROID 4-DEHYDROGENASE"/>
    <property type="match status" value="1"/>
</dbReference>
<dbReference type="PROSITE" id="PS50244">
    <property type="entry name" value="S5A_REDUCTASE"/>
    <property type="match status" value="1"/>
</dbReference>
<reference evidence="2" key="2">
    <citation type="submission" date="2019-06" db="EMBL/GenBank/DDBJ databases">
        <title>Genomics analysis of Aphanomyces spp. identifies a new class of oomycete effector associated with host adaptation.</title>
        <authorList>
            <person name="Gaulin E."/>
        </authorList>
    </citation>
    <scope>NUCLEOTIDE SEQUENCE</scope>
    <source>
        <strain evidence="2">CBS 578.67</strain>
    </source>
</reference>
<dbReference type="EMBL" id="VJMH01006930">
    <property type="protein sequence ID" value="KAF0687385.1"/>
    <property type="molecule type" value="Genomic_DNA"/>
</dbReference>
<proteinExistence type="predicted"/>
<gene>
    <name evidence="3" type="primary">Aste57867_20868</name>
    <name evidence="2" type="ORF">As57867_020800</name>
    <name evidence="3" type="ORF">ASTE57867_20868</name>
</gene>
<name>A0A485LKR7_9STRA</name>
<organism evidence="3 4">
    <name type="scientific">Aphanomyces stellatus</name>
    <dbReference type="NCBI Taxonomy" id="120398"/>
    <lineage>
        <taxon>Eukaryota</taxon>
        <taxon>Sar</taxon>
        <taxon>Stramenopiles</taxon>
        <taxon>Oomycota</taxon>
        <taxon>Saprolegniomycetes</taxon>
        <taxon>Saprolegniales</taxon>
        <taxon>Verrucalvaceae</taxon>
        <taxon>Aphanomyces</taxon>
    </lineage>
</organism>
<feature type="transmembrane region" description="Helical" evidence="1">
    <location>
        <begin position="203"/>
        <end position="221"/>
    </location>
</feature>
<dbReference type="Gene3D" id="1.20.120.1630">
    <property type="match status" value="1"/>
</dbReference>
<evidence type="ECO:0000313" key="3">
    <source>
        <dbReference type="EMBL" id="VFT97545.1"/>
    </source>
</evidence>
<evidence type="ECO:0000313" key="2">
    <source>
        <dbReference type="EMBL" id="KAF0687385.1"/>
    </source>
</evidence>
<reference evidence="3 4" key="1">
    <citation type="submission" date="2019-03" db="EMBL/GenBank/DDBJ databases">
        <authorList>
            <person name="Gaulin E."/>
            <person name="Dumas B."/>
        </authorList>
    </citation>
    <scope>NUCLEOTIDE SEQUENCE [LARGE SCALE GENOMIC DNA]</scope>
    <source>
        <strain evidence="3">CBS 568.67</strain>
    </source>
</reference>
<keyword evidence="1" id="KW-1133">Transmembrane helix</keyword>
<feature type="transmembrane region" description="Helical" evidence="1">
    <location>
        <begin position="12"/>
        <end position="30"/>
    </location>
</feature>
<keyword evidence="1" id="KW-0472">Membrane</keyword>